<evidence type="ECO:0000313" key="2">
    <source>
        <dbReference type="Proteomes" id="UP000593568"/>
    </source>
</evidence>
<evidence type="ECO:0000313" key="1">
    <source>
        <dbReference type="EMBL" id="MBA0760258.1"/>
    </source>
</evidence>
<proteinExistence type="predicted"/>
<keyword evidence="2" id="KW-1185">Reference proteome</keyword>
<comment type="caution">
    <text evidence="1">The sequence shown here is derived from an EMBL/GenBank/DDBJ whole genome shotgun (WGS) entry which is preliminary data.</text>
</comment>
<dbReference type="Proteomes" id="UP000593568">
    <property type="component" value="Unassembled WGS sequence"/>
</dbReference>
<reference evidence="1 2" key="1">
    <citation type="journal article" date="2019" name="Genome Biol. Evol.">
        <title>Insights into the evolution of the New World diploid cottons (Gossypium, subgenus Houzingenia) based on genome sequencing.</title>
        <authorList>
            <person name="Grover C.E."/>
            <person name="Arick M.A. 2nd"/>
            <person name="Thrash A."/>
            <person name="Conover J.L."/>
            <person name="Sanders W.S."/>
            <person name="Peterson D.G."/>
            <person name="Frelichowski J.E."/>
            <person name="Scheffler J.A."/>
            <person name="Scheffler B.E."/>
            <person name="Wendel J.F."/>
        </authorList>
    </citation>
    <scope>NUCLEOTIDE SEQUENCE [LARGE SCALE GENOMIC DNA]</scope>
    <source>
        <strain evidence="1">8</strain>
        <tissue evidence="1">Leaf</tissue>
    </source>
</reference>
<organism evidence="1 2">
    <name type="scientific">Gossypium trilobum</name>
    <dbReference type="NCBI Taxonomy" id="34281"/>
    <lineage>
        <taxon>Eukaryota</taxon>
        <taxon>Viridiplantae</taxon>
        <taxon>Streptophyta</taxon>
        <taxon>Embryophyta</taxon>
        <taxon>Tracheophyta</taxon>
        <taxon>Spermatophyta</taxon>
        <taxon>Magnoliopsida</taxon>
        <taxon>eudicotyledons</taxon>
        <taxon>Gunneridae</taxon>
        <taxon>Pentapetalae</taxon>
        <taxon>rosids</taxon>
        <taxon>malvids</taxon>
        <taxon>Malvales</taxon>
        <taxon>Malvaceae</taxon>
        <taxon>Malvoideae</taxon>
        <taxon>Gossypium</taxon>
    </lineage>
</organism>
<dbReference type="EMBL" id="JABEZW010000002">
    <property type="protein sequence ID" value="MBA0760258.1"/>
    <property type="molecule type" value="Genomic_DNA"/>
</dbReference>
<dbReference type="AlphaFoldDB" id="A0A7J9DHY2"/>
<accession>A0A7J9DHY2</accession>
<sequence>MTESSRGLLTRRSFELWCVRNICRTTTNTGTLYPSNFIYSTGI</sequence>
<name>A0A7J9DHY2_9ROSI</name>
<gene>
    <name evidence="1" type="ORF">Gotri_023016</name>
</gene>
<protein>
    <submittedName>
        <fullName evidence="1">Uncharacterized protein</fullName>
    </submittedName>
</protein>